<evidence type="ECO:0000256" key="1">
    <source>
        <dbReference type="ARBA" id="ARBA00023125"/>
    </source>
</evidence>
<dbReference type="GO" id="GO:0003677">
    <property type="term" value="F:DNA binding"/>
    <property type="evidence" value="ECO:0007669"/>
    <property type="project" value="UniProtKB-KW"/>
</dbReference>
<dbReference type="SMART" id="SM00674">
    <property type="entry name" value="CENPB"/>
    <property type="match status" value="1"/>
</dbReference>
<sequence>MESNVRRWSQSPLLLKDFRGPQSGHFQVIDRRVWEFVNEKRNEGMPITRAVTGLKALDIAKELNIPITEFKDSICWCQRMMRHFGFALVCKTSLAQHLPRDFGEKLLSFQRYMIGLMKKHLYPLDQIGNDVGLKKETDNLAHGSFLF</sequence>
<proteinExistence type="predicted"/>
<dbReference type="SUPFAM" id="SSF46689">
    <property type="entry name" value="Homeodomain-like"/>
    <property type="match status" value="1"/>
</dbReference>
<dbReference type="Ensembl" id="ENSFHET00000033906.1">
    <property type="protein sequence ID" value="ENSFHEP00000032486.1"/>
    <property type="gene ID" value="ENSFHEG00000018986.1"/>
</dbReference>
<reference evidence="3" key="2">
    <citation type="submission" date="2025-09" db="UniProtKB">
        <authorList>
            <consortium name="Ensembl"/>
        </authorList>
    </citation>
    <scope>IDENTIFICATION</scope>
</reference>
<dbReference type="STRING" id="8078.ENSFHEP00000032486"/>
<feature type="domain" description="HTH CENPB-type" evidence="2">
    <location>
        <begin position="23"/>
        <end position="90"/>
    </location>
</feature>
<dbReference type="InterPro" id="IPR006600">
    <property type="entry name" value="HTH_CenpB_DNA-bd_dom"/>
</dbReference>
<dbReference type="InterPro" id="IPR009057">
    <property type="entry name" value="Homeodomain-like_sf"/>
</dbReference>
<dbReference type="Proteomes" id="UP000265000">
    <property type="component" value="Unplaced"/>
</dbReference>
<keyword evidence="4" id="KW-1185">Reference proteome</keyword>
<dbReference type="AlphaFoldDB" id="A0A3Q2QWS8"/>
<protein>
    <recommendedName>
        <fullName evidence="2">HTH CENPB-type domain-containing protein</fullName>
    </recommendedName>
</protein>
<name>A0A3Q2QWS8_FUNHE</name>
<dbReference type="Gene3D" id="1.10.10.60">
    <property type="entry name" value="Homeodomain-like"/>
    <property type="match status" value="1"/>
</dbReference>
<evidence type="ECO:0000313" key="3">
    <source>
        <dbReference type="Ensembl" id="ENSFHEP00000032486.1"/>
    </source>
</evidence>
<organism evidence="3 4">
    <name type="scientific">Fundulus heteroclitus</name>
    <name type="common">Killifish</name>
    <name type="synonym">Mummichog</name>
    <dbReference type="NCBI Taxonomy" id="8078"/>
    <lineage>
        <taxon>Eukaryota</taxon>
        <taxon>Metazoa</taxon>
        <taxon>Chordata</taxon>
        <taxon>Craniata</taxon>
        <taxon>Vertebrata</taxon>
        <taxon>Euteleostomi</taxon>
        <taxon>Actinopterygii</taxon>
        <taxon>Neopterygii</taxon>
        <taxon>Teleostei</taxon>
        <taxon>Neoteleostei</taxon>
        <taxon>Acanthomorphata</taxon>
        <taxon>Ovalentaria</taxon>
        <taxon>Atherinomorphae</taxon>
        <taxon>Cyprinodontiformes</taxon>
        <taxon>Fundulidae</taxon>
        <taxon>Fundulus</taxon>
    </lineage>
</organism>
<evidence type="ECO:0000259" key="2">
    <source>
        <dbReference type="SMART" id="SM00674"/>
    </source>
</evidence>
<dbReference type="Pfam" id="PF03221">
    <property type="entry name" value="HTH_Tnp_Tc5"/>
    <property type="match status" value="1"/>
</dbReference>
<accession>A0A3Q2QWS8</accession>
<evidence type="ECO:0000313" key="4">
    <source>
        <dbReference type="Proteomes" id="UP000265000"/>
    </source>
</evidence>
<keyword evidence="1" id="KW-0238">DNA-binding</keyword>
<reference evidence="3" key="1">
    <citation type="submission" date="2025-08" db="UniProtKB">
        <authorList>
            <consortium name="Ensembl"/>
        </authorList>
    </citation>
    <scope>IDENTIFICATION</scope>
</reference>
<dbReference type="GeneTree" id="ENSGT00440000039028"/>